<evidence type="ECO:0000256" key="2">
    <source>
        <dbReference type="ARBA" id="ARBA00006434"/>
    </source>
</evidence>
<dbReference type="OrthoDB" id="3636885at2"/>
<dbReference type="HOGENOM" id="CLU_018808_15_0_11"/>
<feature type="transmembrane region" description="Helical" evidence="7">
    <location>
        <begin position="6"/>
        <end position="22"/>
    </location>
</feature>
<feature type="transmembrane region" description="Helical" evidence="7">
    <location>
        <begin position="422"/>
        <end position="445"/>
    </location>
</feature>
<protein>
    <recommendedName>
        <fullName evidence="10">Sodium:solute symporter</fullName>
    </recommendedName>
</protein>
<feature type="transmembrane region" description="Helical" evidence="7">
    <location>
        <begin position="187"/>
        <end position="212"/>
    </location>
</feature>
<gene>
    <name evidence="8" type="ORF">KALB_7324</name>
</gene>
<dbReference type="GO" id="GO:0005886">
    <property type="term" value="C:plasma membrane"/>
    <property type="evidence" value="ECO:0007669"/>
    <property type="project" value="TreeGrafter"/>
</dbReference>
<keyword evidence="5 7" id="KW-1133">Transmembrane helix</keyword>
<sequence length="493" mass="52303">MTALLVILGFVLIALVLGIRARRGRDMDLEQWTVAGRGFGSAFVFLLMAGEIYTTFTFLGGSGWAYGKGGPAFYILCYGSIAFTASYWLLPAIWRFAKRRGLHSQSDFFAAKFDSPLLGALVALVGVAALVPYLVLQLKGLGIIVSEVSGQAIPYAWAIILGTLVLAVYVTVSGVHGSAWTSVLKDGLILVVVLALGIYLPWHYFGGIAPMFRAVEAAKPGFLTLPDSGMSPTWFVSTVLLSAMGFYMWPHSFTATYTARDERVFRRNAIVLPLYQLILLFVFFVGFTAVLVVPGLKGSDGDLSLLRITTKTFDPWFVGVVGGAGVLTALVPGSLILMSSATMLAKNLYRVVRPATSEARTGLLAKALVPVVALIALYFTFNGGDTIVSLLLMGYSLVTQLFPALLLSLAKRRLVTTSGAACGILAGVAVVAVLTLTGVTVGGLAPGLPQPVKDLNVGVVALLVNLLVLGAVTLATRRKEAVRGLPPEPVAAR</sequence>
<evidence type="ECO:0000256" key="7">
    <source>
        <dbReference type="SAM" id="Phobius"/>
    </source>
</evidence>
<dbReference type="GO" id="GO:0022857">
    <property type="term" value="F:transmembrane transporter activity"/>
    <property type="evidence" value="ECO:0007669"/>
    <property type="project" value="InterPro"/>
</dbReference>
<dbReference type="RefSeq" id="WP_025360521.1">
    <property type="nucleotide sequence ID" value="NZ_CP007155.1"/>
</dbReference>
<evidence type="ECO:0000256" key="6">
    <source>
        <dbReference type="ARBA" id="ARBA00023136"/>
    </source>
</evidence>
<name>W5WJE2_9PSEU</name>
<evidence type="ECO:0000256" key="5">
    <source>
        <dbReference type="ARBA" id="ARBA00022989"/>
    </source>
</evidence>
<feature type="transmembrane region" description="Helical" evidence="7">
    <location>
        <begin position="155"/>
        <end position="175"/>
    </location>
</feature>
<dbReference type="PROSITE" id="PS50283">
    <property type="entry name" value="NA_SOLUT_SYMP_3"/>
    <property type="match status" value="1"/>
</dbReference>
<dbReference type="PATRIC" id="fig|1449976.3.peg.7357"/>
<dbReference type="EMBL" id="CP007155">
    <property type="protein sequence ID" value="AHI00682.1"/>
    <property type="molecule type" value="Genomic_DNA"/>
</dbReference>
<dbReference type="eggNOG" id="COG0591">
    <property type="taxonomic scope" value="Bacteria"/>
</dbReference>
<dbReference type="InterPro" id="IPR050277">
    <property type="entry name" value="Sodium:Solute_Symporter"/>
</dbReference>
<evidence type="ECO:0000313" key="8">
    <source>
        <dbReference type="EMBL" id="AHI00682.1"/>
    </source>
</evidence>
<keyword evidence="3" id="KW-0813">Transport</keyword>
<dbReference type="Gene3D" id="1.20.1730.10">
    <property type="entry name" value="Sodium/glucose cotransporter"/>
    <property type="match status" value="1"/>
</dbReference>
<dbReference type="KEGG" id="kal:KALB_7324"/>
<dbReference type="PANTHER" id="PTHR48086">
    <property type="entry name" value="SODIUM/PROLINE SYMPORTER-RELATED"/>
    <property type="match status" value="1"/>
</dbReference>
<feature type="transmembrane region" description="Helical" evidence="7">
    <location>
        <begin position="270"/>
        <end position="296"/>
    </location>
</feature>
<keyword evidence="4 7" id="KW-0812">Transmembrane</keyword>
<evidence type="ECO:0000256" key="3">
    <source>
        <dbReference type="ARBA" id="ARBA00022448"/>
    </source>
</evidence>
<dbReference type="AlphaFoldDB" id="W5WJE2"/>
<dbReference type="InterPro" id="IPR038377">
    <property type="entry name" value="Na/Glc_symporter_sf"/>
</dbReference>
<comment type="subcellular location">
    <subcellularLocation>
        <location evidence="1">Membrane</location>
        <topology evidence="1">Multi-pass membrane protein</topology>
    </subcellularLocation>
</comment>
<evidence type="ECO:0000256" key="4">
    <source>
        <dbReference type="ARBA" id="ARBA00022692"/>
    </source>
</evidence>
<dbReference type="InterPro" id="IPR001734">
    <property type="entry name" value="Na/solute_symporter"/>
</dbReference>
<comment type="similarity">
    <text evidence="2">Belongs to the sodium:solute symporter (SSF) (TC 2.A.21) family.</text>
</comment>
<feature type="transmembrane region" description="Helical" evidence="7">
    <location>
        <begin position="316"/>
        <end position="342"/>
    </location>
</feature>
<feature type="transmembrane region" description="Helical" evidence="7">
    <location>
        <begin position="457"/>
        <end position="475"/>
    </location>
</feature>
<feature type="transmembrane region" description="Helical" evidence="7">
    <location>
        <begin position="115"/>
        <end position="135"/>
    </location>
</feature>
<accession>W5WJE2</accession>
<evidence type="ECO:0000313" key="9">
    <source>
        <dbReference type="Proteomes" id="UP000019225"/>
    </source>
</evidence>
<dbReference type="STRING" id="1449976.KALB_7324"/>
<organism evidence="8 9">
    <name type="scientific">Kutzneria albida DSM 43870</name>
    <dbReference type="NCBI Taxonomy" id="1449976"/>
    <lineage>
        <taxon>Bacteria</taxon>
        <taxon>Bacillati</taxon>
        <taxon>Actinomycetota</taxon>
        <taxon>Actinomycetes</taxon>
        <taxon>Pseudonocardiales</taxon>
        <taxon>Pseudonocardiaceae</taxon>
        <taxon>Kutzneria</taxon>
    </lineage>
</organism>
<feature type="transmembrane region" description="Helical" evidence="7">
    <location>
        <begin position="232"/>
        <end position="249"/>
    </location>
</feature>
<feature type="transmembrane region" description="Helical" evidence="7">
    <location>
        <begin position="387"/>
        <end position="410"/>
    </location>
</feature>
<proteinExistence type="inferred from homology"/>
<evidence type="ECO:0000256" key="1">
    <source>
        <dbReference type="ARBA" id="ARBA00004141"/>
    </source>
</evidence>
<reference evidence="8 9" key="1">
    <citation type="journal article" date="2014" name="BMC Genomics">
        <title>Complete genome sequence of producer of the glycopeptide antibiotic Aculeximycin Kutzneria albida DSM 43870T, a representative of minor genus of Pseudonocardiaceae.</title>
        <authorList>
            <person name="Rebets Y."/>
            <person name="Tokovenko B."/>
            <person name="Lushchyk I."/>
            <person name="Ruckert C."/>
            <person name="Zaburannyi N."/>
            <person name="Bechthold A."/>
            <person name="Kalinowski J."/>
            <person name="Luzhetskyy A."/>
        </authorList>
    </citation>
    <scope>NUCLEOTIDE SEQUENCE [LARGE SCALE GENOMIC DNA]</scope>
    <source>
        <strain evidence="8">DSM 43870</strain>
    </source>
</reference>
<dbReference type="Proteomes" id="UP000019225">
    <property type="component" value="Chromosome"/>
</dbReference>
<keyword evidence="9" id="KW-1185">Reference proteome</keyword>
<feature type="transmembrane region" description="Helical" evidence="7">
    <location>
        <begin position="43"/>
        <end position="66"/>
    </location>
</feature>
<dbReference type="PANTHER" id="PTHR48086:SF8">
    <property type="entry name" value="MONOCARBOXYLIC ACID PERMEASE"/>
    <property type="match status" value="1"/>
</dbReference>
<keyword evidence="6 7" id="KW-0472">Membrane</keyword>
<evidence type="ECO:0008006" key="10">
    <source>
        <dbReference type="Google" id="ProtNLM"/>
    </source>
</evidence>
<dbReference type="CDD" id="cd10322">
    <property type="entry name" value="SLC5sbd"/>
    <property type="match status" value="1"/>
</dbReference>
<feature type="transmembrane region" description="Helical" evidence="7">
    <location>
        <begin position="363"/>
        <end position="381"/>
    </location>
</feature>
<feature type="transmembrane region" description="Helical" evidence="7">
    <location>
        <begin position="72"/>
        <end position="94"/>
    </location>
</feature>